<reference evidence="1 2" key="2">
    <citation type="journal article" date="2022" name="Mol. Ecol. Resour.">
        <title>The genomes of chicory, endive, great burdock and yacon provide insights into Asteraceae paleo-polyploidization history and plant inulin production.</title>
        <authorList>
            <person name="Fan W."/>
            <person name="Wang S."/>
            <person name="Wang H."/>
            <person name="Wang A."/>
            <person name="Jiang F."/>
            <person name="Liu H."/>
            <person name="Zhao H."/>
            <person name="Xu D."/>
            <person name="Zhang Y."/>
        </authorList>
    </citation>
    <scope>NUCLEOTIDE SEQUENCE [LARGE SCALE GENOMIC DNA]</scope>
    <source>
        <strain evidence="2">cv. Punajuju</strain>
        <tissue evidence="1">Leaves</tissue>
    </source>
</reference>
<dbReference type="Proteomes" id="UP001055811">
    <property type="component" value="Linkage Group LG03"/>
</dbReference>
<organism evidence="1 2">
    <name type="scientific">Cichorium intybus</name>
    <name type="common">Chicory</name>
    <dbReference type="NCBI Taxonomy" id="13427"/>
    <lineage>
        <taxon>Eukaryota</taxon>
        <taxon>Viridiplantae</taxon>
        <taxon>Streptophyta</taxon>
        <taxon>Embryophyta</taxon>
        <taxon>Tracheophyta</taxon>
        <taxon>Spermatophyta</taxon>
        <taxon>Magnoliopsida</taxon>
        <taxon>eudicotyledons</taxon>
        <taxon>Gunneridae</taxon>
        <taxon>Pentapetalae</taxon>
        <taxon>asterids</taxon>
        <taxon>campanulids</taxon>
        <taxon>Asterales</taxon>
        <taxon>Asteraceae</taxon>
        <taxon>Cichorioideae</taxon>
        <taxon>Cichorieae</taxon>
        <taxon>Cichoriinae</taxon>
        <taxon>Cichorium</taxon>
    </lineage>
</organism>
<comment type="caution">
    <text evidence="1">The sequence shown here is derived from an EMBL/GenBank/DDBJ whole genome shotgun (WGS) entry which is preliminary data.</text>
</comment>
<sequence length="89" mass="9931">MVVLDFSADKPRWSRLKPLDAPYGAAIASAECLCVIATWDEWNYDGTVRKGKRETGMAMIIGLVIGLKRYWVEFSPINLLLLGPIHLAP</sequence>
<dbReference type="EMBL" id="CM042011">
    <property type="protein sequence ID" value="KAI3764351.1"/>
    <property type="molecule type" value="Genomic_DNA"/>
</dbReference>
<evidence type="ECO:0000313" key="1">
    <source>
        <dbReference type="EMBL" id="KAI3764351.1"/>
    </source>
</evidence>
<gene>
    <name evidence="1" type="ORF">L2E82_14358</name>
</gene>
<keyword evidence="2" id="KW-1185">Reference proteome</keyword>
<reference evidence="2" key="1">
    <citation type="journal article" date="2022" name="Mol. Ecol. Resour.">
        <title>The genomes of chicory, endive, great burdock and yacon provide insights into Asteraceae palaeo-polyploidization history and plant inulin production.</title>
        <authorList>
            <person name="Fan W."/>
            <person name="Wang S."/>
            <person name="Wang H."/>
            <person name="Wang A."/>
            <person name="Jiang F."/>
            <person name="Liu H."/>
            <person name="Zhao H."/>
            <person name="Xu D."/>
            <person name="Zhang Y."/>
        </authorList>
    </citation>
    <scope>NUCLEOTIDE SEQUENCE [LARGE SCALE GENOMIC DNA]</scope>
    <source>
        <strain evidence="2">cv. Punajuju</strain>
    </source>
</reference>
<proteinExistence type="predicted"/>
<name>A0ACB9F0Y5_CICIN</name>
<protein>
    <submittedName>
        <fullName evidence="1">Uncharacterized protein</fullName>
    </submittedName>
</protein>
<accession>A0ACB9F0Y5</accession>
<evidence type="ECO:0000313" key="2">
    <source>
        <dbReference type="Proteomes" id="UP001055811"/>
    </source>
</evidence>